<dbReference type="eggNOG" id="COG0135">
    <property type="taxonomic scope" value="Bacteria"/>
</dbReference>
<organism evidence="11 12">
    <name type="scientific">Desulfosporosinus orientis (strain ATCC 19365 / DSM 765 / NCIMB 8382 / VKM B-1628 / Singapore I)</name>
    <name type="common">Desulfotomaculum orientis</name>
    <dbReference type="NCBI Taxonomy" id="768706"/>
    <lineage>
        <taxon>Bacteria</taxon>
        <taxon>Bacillati</taxon>
        <taxon>Bacillota</taxon>
        <taxon>Clostridia</taxon>
        <taxon>Eubacteriales</taxon>
        <taxon>Desulfitobacteriaceae</taxon>
        <taxon>Desulfosporosinus</taxon>
    </lineage>
</organism>
<evidence type="ECO:0000256" key="1">
    <source>
        <dbReference type="ARBA" id="ARBA00001164"/>
    </source>
</evidence>
<evidence type="ECO:0000256" key="6">
    <source>
        <dbReference type="ARBA" id="ARBA00022822"/>
    </source>
</evidence>
<dbReference type="RefSeq" id="WP_014183942.1">
    <property type="nucleotide sequence ID" value="NC_016584.1"/>
</dbReference>
<keyword evidence="8 9" id="KW-0413">Isomerase</keyword>
<dbReference type="GO" id="GO:0004640">
    <property type="term" value="F:phosphoribosylanthranilate isomerase activity"/>
    <property type="evidence" value="ECO:0007669"/>
    <property type="project" value="UniProtKB-UniRule"/>
</dbReference>
<dbReference type="InterPro" id="IPR044643">
    <property type="entry name" value="TrpF_fam"/>
</dbReference>
<keyword evidence="5 9" id="KW-0028">Amino-acid biosynthesis</keyword>
<dbReference type="PANTHER" id="PTHR42894">
    <property type="entry name" value="N-(5'-PHOSPHORIBOSYL)ANTHRANILATE ISOMERASE"/>
    <property type="match status" value="1"/>
</dbReference>
<dbReference type="OrthoDB" id="9786954at2"/>
<keyword evidence="6 9" id="KW-0822">Tryptophan biosynthesis</keyword>
<reference evidence="12" key="1">
    <citation type="submission" date="2011-11" db="EMBL/GenBank/DDBJ databases">
        <title>Complete sequence of Desulfosporosinus orientis DSM 765.</title>
        <authorList>
            <person name="Lucas S."/>
            <person name="Han J."/>
            <person name="Lapidus A."/>
            <person name="Cheng J.-F."/>
            <person name="Goodwin L."/>
            <person name="Pitluck S."/>
            <person name="Peters L."/>
            <person name="Ovchinnikova G."/>
            <person name="Teshima H."/>
            <person name="Detter J.C."/>
            <person name="Han C."/>
            <person name="Tapia R."/>
            <person name="Land M."/>
            <person name="Hauser L."/>
            <person name="Kyrpides N."/>
            <person name="Ivanova N."/>
            <person name="Pagani I."/>
            <person name="Pester M."/>
            <person name="Spring S."/>
            <person name="Ollivier B."/>
            <person name="Rattei T."/>
            <person name="Klenk H.-P."/>
            <person name="Wagner M."/>
            <person name="Loy A."/>
            <person name="Woyke T."/>
        </authorList>
    </citation>
    <scope>NUCLEOTIDE SEQUENCE [LARGE SCALE GENOMIC DNA]</scope>
    <source>
        <strain evidence="12">ATCC 19365 / DSM 765 / NCIMB 8382 / VKM B-1628</strain>
    </source>
</reference>
<dbReference type="InterPro" id="IPR001240">
    <property type="entry name" value="PRAI_dom"/>
</dbReference>
<dbReference type="EC" id="5.3.1.24" evidence="3 9"/>
<evidence type="ECO:0000256" key="8">
    <source>
        <dbReference type="ARBA" id="ARBA00023235"/>
    </source>
</evidence>
<comment type="similarity">
    <text evidence="9">Belongs to the TrpF family.</text>
</comment>
<dbReference type="EMBL" id="CP003108">
    <property type="protein sequence ID" value="AET67123.1"/>
    <property type="molecule type" value="Genomic_DNA"/>
</dbReference>
<evidence type="ECO:0000256" key="7">
    <source>
        <dbReference type="ARBA" id="ARBA00023141"/>
    </source>
</evidence>
<name>G7WAR2_DESOD</name>
<reference evidence="11 12" key="2">
    <citation type="journal article" date="2012" name="J. Bacteriol.">
        <title>Complete genome sequences of Desulfosporosinus orientis DSM765T, Desulfosporosinus youngiae DSM17734T, Desulfosporosinus meridiei DSM13257T, and Desulfosporosinus acidiphilus DSM22704T.</title>
        <authorList>
            <person name="Pester M."/>
            <person name="Brambilla E."/>
            <person name="Alazard D."/>
            <person name="Rattei T."/>
            <person name="Weinmaier T."/>
            <person name="Han J."/>
            <person name="Lucas S."/>
            <person name="Lapidus A."/>
            <person name="Cheng J.F."/>
            <person name="Goodwin L."/>
            <person name="Pitluck S."/>
            <person name="Peters L."/>
            <person name="Ovchinnikova G."/>
            <person name="Teshima H."/>
            <person name="Detter J.C."/>
            <person name="Han C.S."/>
            <person name="Tapia R."/>
            <person name="Land M.L."/>
            <person name="Hauser L."/>
            <person name="Kyrpides N.C."/>
            <person name="Ivanova N.N."/>
            <person name="Pagani I."/>
            <person name="Huntmann M."/>
            <person name="Wei C.L."/>
            <person name="Davenport K.W."/>
            <person name="Daligault H."/>
            <person name="Chain P.S."/>
            <person name="Chen A."/>
            <person name="Mavromatis K."/>
            <person name="Markowitz V."/>
            <person name="Szeto E."/>
            <person name="Mikhailova N."/>
            <person name="Pati A."/>
            <person name="Wagner M."/>
            <person name="Woyke T."/>
            <person name="Ollivier B."/>
            <person name="Klenk H.P."/>
            <person name="Spring S."/>
            <person name="Loy A."/>
        </authorList>
    </citation>
    <scope>NUCLEOTIDE SEQUENCE [LARGE SCALE GENOMIC DNA]</scope>
    <source>
        <strain evidence="12">ATCC 19365 / DSM 765 / NCIMB 8382 / VKM B-1628</strain>
    </source>
</reference>
<gene>
    <name evidence="9" type="primary">trpF</name>
    <name evidence="11" type="ordered locus">Desor_1466</name>
</gene>
<dbReference type="SUPFAM" id="SSF51366">
    <property type="entry name" value="Ribulose-phoshate binding barrel"/>
    <property type="match status" value="1"/>
</dbReference>
<comment type="pathway">
    <text evidence="2 9">Amino-acid biosynthesis; L-tryptophan biosynthesis; L-tryptophan from chorismate: step 3/5.</text>
</comment>
<evidence type="ECO:0000259" key="10">
    <source>
        <dbReference type="Pfam" id="PF00697"/>
    </source>
</evidence>
<sequence length="202" mass="22198">MTKIKICGLTRLCDIEAVNEALPDFAGFVFAESRRRIAPENALALRKVLNDGIKAVGVFVDARIEEILGICSQGIIDVIQLHGQENQDYINKLRDITGKPIIKAVRVRSGEDIKAAGGFSCHYLLLDAYSQKAQGGTGETFDWNLAAQVNKPFFLAGGLKRDNIIEAIETLAPFGVDISSGVESNKVKDREKILEIVDLIRR</sequence>
<dbReference type="KEGG" id="dor:Desor_1466"/>
<evidence type="ECO:0000256" key="4">
    <source>
        <dbReference type="ARBA" id="ARBA00022272"/>
    </source>
</evidence>
<evidence type="ECO:0000313" key="12">
    <source>
        <dbReference type="Proteomes" id="UP000006346"/>
    </source>
</evidence>
<evidence type="ECO:0000256" key="2">
    <source>
        <dbReference type="ARBA" id="ARBA00004664"/>
    </source>
</evidence>
<keyword evidence="7 9" id="KW-0057">Aromatic amino acid biosynthesis</keyword>
<dbReference type="GO" id="GO:0000162">
    <property type="term" value="P:L-tryptophan biosynthetic process"/>
    <property type="evidence" value="ECO:0007669"/>
    <property type="project" value="UniProtKB-UniRule"/>
</dbReference>
<proteinExistence type="inferred from homology"/>
<comment type="catalytic activity">
    <reaction evidence="1 9">
        <text>N-(5-phospho-beta-D-ribosyl)anthranilate = 1-(2-carboxyphenylamino)-1-deoxy-D-ribulose 5-phosphate</text>
        <dbReference type="Rhea" id="RHEA:21540"/>
        <dbReference type="ChEBI" id="CHEBI:18277"/>
        <dbReference type="ChEBI" id="CHEBI:58613"/>
        <dbReference type="EC" id="5.3.1.24"/>
    </reaction>
</comment>
<dbReference type="HOGENOM" id="CLU_076364_1_0_9"/>
<evidence type="ECO:0000256" key="9">
    <source>
        <dbReference type="HAMAP-Rule" id="MF_00135"/>
    </source>
</evidence>
<dbReference type="Pfam" id="PF00697">
    <property type="entry name" value="PRAI"/>
    <property type="match status" value="1"/>
</dbReference>
<evidence type="ECO:0000256" key="5">
    <source>
        <dbReference type="ARBA" id="ARBA00022605"/>
    </source>
</evidence>
<dbReference type="UniPathway" id="UPA00035">
    <property type="reaction ID" value="UER00042"/>
</dbReference>
<feature type="domain" description="N-(5'phosphoribosyl) anthranilate isomerase (PRAI)" evidence="10">
    <location>
        <begin position="4"/>
        <end position="198"/>
    </location>
</feature>
<keyword evidence="12" id="KW-1185">Reference proteome</keyword>
<dbReference type="STRING" id="768706.Desor_1466"/>
<dbReference type="AlphaFoldDB" id="G7WAR2"/>
<dbReference type="CDD" id="cd00405">
    <property type="entry name" value="PRAI"/>
    <property type="match status" value="1"/>
</dbReference>
<dbReference type="PATRIC" id="fig|768706.3.peg.1453"/>
<dbReference type="InterPro" id="IPR011060">
    <property type="entry name" value="RibuloseP-bd_barrel"/>
</dbReference>
<evidence type="ECO:0000313" key="11">
    <source>
        <dbReference type="EMBL" id="AET67123.1"/>
    </source>
</evidence>
<protein>
    <recommendedName>
        <fullName evidence="4 9">N-(5'-phosphoribosyl)anthranilate isomerase</fullName>
        <shortName evidence="9">PRAI</shortName>
        <ecNumber evidence="3 9">5.3.1.24</ecNumber>
    </recommendedName>
</protein>
<dbReference type="InterPro" id="IPR013785">
    <property type="entry name" value="Aldolase_TIM"/>
</dbReference>
<dbReference type="PANTHER" id="PTHR42894:SF1">
    <property type="entry name" value="N-(5'-PHOSPHORIBOSYL)ANTHRANILATE ISOMERASE"/>
    <property type="match status" value="1"/>
</dbReference>
<evidence type="ECO:0000256" key="3">
    <source>
        <dbReference type="ARBA" id="ARBA00012572"/>
    </source>
</evidence>
<dbReference type="Gene3D" id="3.20.20.70">
    <property type="entry name" value="Aldolase class I"/>
    <property type="match status" value="1"/>
</dbReference>
<accession>G7WAR2</accession>
<dbReference type="HAMAP" id="MF_00135">
    <property type="entry name" value="PRAI"/>
    <property type="match status" value="1"/>
</dbReference>
<dbReference type="Proteomes" id="UP000006346">
    <property type="component" value="Chromosome"/>
</dbReference>